<dbReference type="PROSITE" id="PS52009">
    <property type="entry name" value="GH84"/>
    <property type="match status" value="1"/>
</dbReference>
<name>A0ABQ9FN71_TEGGR</name>
<keyword evidence="2" id="KW-0326">Glycosidase</keyword>
<organism evidence="4 5">
    <name type="scientific">Tegillarca granosa</name>
    <name type="common">Malaysian cockle</name>
    <name type="synonym">Anadara granosa</name>
    <dbReference type="NCBI Taxonomy" id="220873"/>
    <lineage>
        <taxon>Eukaryota</taxon>
        <taxon>Metazoa</taxon>
        <taxon>Spiralia</taxon>
        <taxon>Lophotrochozoa</taxon>
        <taxon>Mollusca</taxon>
        <taxon>Bivalvia</taxon>
        <taxon>Autobranchia</taxon>
        <taxon>Pteriomorphia</taxon>
        <taxon>Arcoida</taxon>
        <taxon>Arcoidea</taxon>
        <taxon>Arcidae</taxon>
        <taxon>Tegillarca</taxon>
    </lineage>
</organism>
<dbReference type="EMBL" id="JARBDR010000246">
    <property type="protein sequence ID" value="KAJ8317606.1"/>
    <property type="molecule type" value="Genomic_DNA"/>
</dbReference>
<accession>A0ABQ9FN71</accession>
<evidence type="ECO:0000256" key="1">
    <source>
        <dbReference type="ARBA" id="ARBA00022801"/>
    </source>
</evidence>
<evidence type="ECO:0000313" key="4">
    <source>
        <dbReference type="EMBL" id="KAJ8317606.1"/>
    </source>
</evidence>
<dbReference type="InterPro" id="IPR051822">
    <property type="entry name" value="Glycosyl_Hydrolase_84"/>
</dbReference>
<sequence>MTIKIGTITSLLDKACINICDKNILFVKMKVTVGDEILDNRGKNFICGAVEGFYGRPWSTEQRKLLFSWLKKMGMNTYMYAPKDDCKHRAFWRELYSVEEADHMTGLIDAAREYNIEFVFALSPGLDITFSNAKDVQALKRKLEQSCNDHNIFVWCQIEQNLKIDIVEYCTSRALPNLPSSGYLNTIGAKLHPGVDILWTGCKVITKKISIQHLQEVSAVLRRPPVIWDNIHANDYDVRRLFLGPYDGRSPEIIPYLRGVLTNPNCEFETNYIPLHTLGQWSKSNSNGLKKDVISECDRLSPVASVIKLETELEFVCDDDIPLRLDTRYQPRQALRTAINEWMFEVTMRRLPPPRLVAPSPPVQPLINDNVNNLPLLPVTSPVETSDSVMPCNRPEIPEHLNHEEIVNESYMQPTMNPVNSLIIDTVSSEDSESISSTEPMECMPSPNALNNSSDNLMQVEICSCESIDNVNKFGCDSTSCVLKHGQITYEDLSLLADLFYMPFEHGLEGVQLLQDLYWLKCNAYVLSSTKSKEESLPEVTEWNEKADGFIASVKKVTDMTKRLYAAPNISLAHDIFPYLWDLVGILQTCSTYVAWLKFGKMPRAISPSTAACPPSGHVTCMHLLKAKFFLAQKLCC</sequence>
<dbReference type="Pfam" id="PF07555">
    <property type="entry name" value="NAGidase"/>
    <property type="match status" value="2"/>
</dbReference>
<dbReference type="InterPro" id="IPR017853">
    <property type="entry name" value="GH"/>
</dbReference>
<proteinExistence type="predicted"/>
<evidence type="ECO:0000259" key="3">
    <source>
        <dbReference type="PROSITE" id="PS52009"/>
    </source>
</evidence>
<keyword evidence="5" id="KW-1185">Reference proteome</keyword>
<evidence type="ECO:0000256" key="2">
    <source>
        <dbReference type="ARBA" id="ARBA00023295"/>
    </source>
</evidence>
<evidence type="ECO:0000313" key="5">
    <source>
        <dbReference type="Proteomes" id="UP001217089"/>
    </source>
</evidence>
<dbReference type="Gene3D" id="1.20.58.240">
    <property type="entry name" value="STAT, domain 1"/>
    <property type="match status" value="1"/>
</dbReference>
<dbReference type="Gene3D" id="3.20.20.80">
    <property type="entry name" value="Glycosidases"/>
    <property type="match status" value="2"/>
</dbReference>
<feature type="domain" description="GH84" evidence="3">
    <location>
        <begin position="45"/>
        <end position="286"/>
    </location>
</feature>
<dbReference type="Proteomes" id="UP001217089">
    <property type="component" value="Unassembled WGS sequence"/>
</dbReference>
<keyword evidence="1" id="KW-0378">Hydrolase</keyword>
<dbReference type="PANTHER" id="PTHR13170">
    <property type="entry name" value="O-GLCNACASE"/>
    <property type="match status" value="1"/>
</dbReference>
<gene>
    <name evidence="4" type="ORF">KUTeg_005510</name>
</gene>
<dbReference type="InterPro" id="IPR011496">
    <property type="entry name" value="O-GlcNAcase_cat"/>
</dbReference>
<protein>
    <recommendedName>
        <fullName evidence="3">GH84 domain-containing protein</fullName>
    </recommendedName>
</protein>
<dbReference type="PANTHER" id="PTHR13170:SF16">
    <property type="entry name" value="PROTEIN O-GLCNACASE"/>
    <property type="match status" value="1"/>
</dbReference>
<dbReference type="SUPFAM" id="SSF51445">
    <property type="entry name" value="(Trans)glycosidases"/>
    <property type="match status" value="1"/>
</dbReference>
<reference evidence="4 5" key="1">
    <citation type="submission" date="2022-12" db="EMBL/GenBank/DDBJ databases">
        <title>Chromosome-level genome of Tegillarca granosa.</title>
        <authorList>
            <person name="Kim J."/>
        </authorList>
    </citation>
    <scope>NUCLEOTIDE SEQUENCE [LARGE SCALE GENOMIC DNA]</scope>
    <source>
        <strain evidence="4">Teg-2019</strain>
        <tissue evidence="4">Adductor muscle</tissue>
    </source>
</reference>
<comment type="caution">
    <text evidence="4">The sequence shown here is derived from an EMBL/GenBank/DDBJ whole genome shotgun (WGS) entry which is preliminary data.</text>
</comment>